<sequence length="71" mass="7700">MSAPAASPCTVILNQRREQAIQHHHEQCDQAAIAPCTTLSRYCTVVENGQVVVKLMSVQPTQPLVDTEPAS</sequence>
<reference evidence="1 2" key="2">
    <citation type="submission" date="2018-03" db="EMBL/GenBank/DDBJ databases">
        <title>The ancient ancestry and fast evolution of plastids.</title>
        <authorList>
            <person name="Moore K.R."/>
            <person name="Magnabosco C."/>
            <person name="Momper L."/>
            <person name="Gold D.A."/>
            <person name="Bosak T."/>
            <person name="Fournier G.P."/>
        </authorList>
    </citation>
    <scope>NUCLEOTIDE SEQUENCE [LARGE SCALE GENOMIC DNA]</scope>
    <source>
        <strain evidence="1 2">ULC18</strain>
    </source>
</reference>
<dbReference type="Proteomes" id="UP000239576">
    <property type="component" value="Unassembled WGS sequence"/>
</dbReference>
<protein>
    <submittedName>
        <fullName evidence="1">Uncharacterized protein</fullName>
    </submittedName>
</protein>
<dbReference type="EMBL" id="PVWK01000081">
    <property type="protein sequence ID" value="PSB28257.1"/>
    <property type="molecule type" value="Genomic_DNA"/>
</dbReference>
<dbReference type="AlphaFoldDB" id="A0A2T1E685"/>
<evidence type="ECO:0000313" key="2">
    <source>
        <dbReference type="Proteomes" id="UP000239576"/>
    </source>
</evidence>
<comment type="caution">
    <text evidence="1">The sequence shown here is derived from an EMBL/GenBank/DDBJ whole genome shotgun (WGS) entry which is preliminary data.</text>
</comment>
<gene>
    <name evidence="1" type="ORF">C7B82_13720</name>
</gene>
<name>A0A2T1E685_9CYAN</name>
<proteinExistence type="predicted"/>
<dbReference type="OrthoDB" id="489555at2"/>
<reference evidence="2" key="1">
    <citation type="submission" date="2018-02" db="EMBL/GenBank/DDBJ databases">
        <authorList>
            <person name="Moore K."/>
            <person name="Momper L."/>
        </authorList>
    </citation>
    <scope>NUCLEOTIDE SEQUENCE [LARGE SCALE GENOMIC DNA]</scope>
    <source>
        <strain evidence="2">ULC18</strain>
    </source>
</reference>
<evidence type="ECO:0000313" key="1">
    <source>
        <dbReference type="EMBL" id="PSB28257.1"/>
    </source>
</evidence>
<dbReference type="RefSeq" id="WP_106256857.1">
    <property type="nucleotide sequence ID" value="NZ_CAWNSW010000004.1"/>
</dbReference>
<accession>A0A2T1E685</accession>
<organism evidence="1 2">
    <name type="scientific">Stenomitos frigidus ULC18</name>
    <dbReference type="NCBI Taxonomy" id="2107698"/>
    <lineage>
        <taxon>Bacteria</taxon>
        <taxon>Bacillati</taxon>
        <taxon>Cyanobacteriota</taxon>
        <taxon>Cyanophyceae</taxon>
        <taxon>Leptolyngbyales</taxon>
        <taxon>Leptolyngbyaceae</taxon>
        <taxon>Stenomitos</taxon>
    </lineage>
</organism>
<keyword evidence="2" id="KW-1185">Reference proteome</keyword>